<evidence type="ECO:0000259" key="1">
    <source>
        <dbReference type="Pfam" id="PF17425"/>
    </source>
</evidence>
<dbReference type="Proteomes" id="UP001597191">
    <property type="component" value="Unassembled WGS sequence"/>
</dbReference>
<evidence type="ECO:0000313" key="3">
    <source>
        <dbReference type="Proteomes" id="UP001597191"/>
    </source>
</evidence>
<dbReference type="InterPro" id="IPR035391">
    <property type="entry name" value="Arylsulfotran_N"/>
</dbReference>
<evidence type="ECO:0000313" key="2">
    <source>
        <dbReference type="EMBL" id="MFD1411678.1"/>
    </source>
</evidence>
<dbReference type="InterPro" id="IPR010262">
    <property type="entry name" value="Arylsulfotransferase_bact"/>
</dbReference>
<dbReference type="InterPro" id="IPR053143">
    <property type="entry name" value="Arylsulfate_ST"/>
</dbReference>
<dbReference type="EMBL" id="JBHTOH010000085">
    <property type="protein sequence ID" value="MFD1411678.1"/>
    <property type="molecule type" value="Genomic_DNA"/>
</dbReference>
<dbReference type="PANTHER" id="PTHR35340">
    <property type="entry name" value="PQQ ENZYME REPEAT PROTEIN-RELATED"/>
    <property type="match status" value="1"/>
</dbReference>
<comment type="caution">
    <text evidence="2">The sequence shown here is derived from an EMBL/GenBank/DDBJ whole genome shotgun (WGS) entry which is preliminary data.</text>
</comment>
<accession>A0ABW4BR61</accession>
<proteinExistence type="predicted"/>
<protein>
    <submittedName>
        <fullName evidence="2">Aryl-sulfate sulfotransferase</fullName>
    </submittedName>
</protein>
<dbReference type="SUPFAM" id="SSF50998">
    <property type="entry name" value="Quinoprotein alcohol dehydrogenase-like"/>
    <property type="match status" value="1"/>
</dbReference>
<dbReference type="Gene3D" id="2.60.40.3100">
    <property type="entry name" value="Arylsulphate sulphotransferase monomer, N-terminal domain"/>
    <property type="match status" value="1"/>
</dbReference>
<organism evidence="2 3">
    <name type="scientific">Lapidilactobacillus gannanensis</name>
    <dbReference type="NCBI Taxonomy" id="2486002"/>
    <lineage>
        <taxon>Bacteria</taxon>
        <taxon>Bacillati</taxon>
        <taxon>Bacillota</taxon>
        <taxon>Bacilli</taxon>
        <taxon>Lactobacillales</taxon>
        <taxon>Lactobacillaceae</taxon>
        <taxon>Lapidilactobacillus</taxon>
    </lineage>
</organism>
<reference evidence="3" key="1">
    <citation type="journal article" date="2019" name="Int. J. Syst. Evol. Microbiol.">
        <title>The Global Catalogue of Microorganisms (GCM) 10K type strain sequencing project: providing services to taxonomists for standard genome sequencing and annotation.</title>
        <authorList>
            <consortium name="The Broad Institute Genomics Platform"/>
            <consortium name="The Broad Institute Genome Sequencing Center for Infectious Disease"/>
            <person name="Wu L."/>
            <person name="Ma J."/>
        </authorList>
    </citation>
    <scope>NUCLEOTIDE SEQUENCE [LARGE SCALE GENOMIC DNA]</scope>
    <source>
        <strain evidence="3">CCM 8937</strain>
    </source>
</reference>
<feature type="domain" description="Arylsulfotransferase N-terminal" evidence="1">
    <location>
        <begin position="90"/>
        <end position="174"/>
    </location>
</feature>
<dbReference type="InterPro" id="IPR038477">
    <property type="entry name" value="ASST_N_sf"/>
</dbReference>
<name>A0ABW4BR61_9LACO</name>
<gene>
    <name evidence="2" type="ORF">ACFQ4R_08785</name>
</gene>
<dbReference type="PROSITE" id="PS51257">
    <property type="entry name" value="PROKAR_LIPOPROTEIN"/>
    <property type="match status" value="1"/>
</dbReference>
<dbReference type="Pfam" id="PF17425">
    <property type="entry name" value="Arylsulfotran_N"/>
    <property type="match status" value="1"/>
</dbReference>
<dbReference type="RefSeq" id="WP_164509253.1">
    <property type="nucleotide sequence ID" value="NZ_JBHTOH010000085.1"/>
</dbReference>
<dbReference type="Pfam" id="PF05935">
    <property type="entry name" value="Arylsulfotrans"/>
    <property type="match status" value="1"/>
</dbReference>
<sequence>MRRLELGLFVKYRKIIKTSLLIALSATLAVLTGCQQDTANADENVPLSSAEITANLGSKLVTTRATAQKTATKTYQAALANTAYTVDTPYVKVNPYGTSPLTALVLFTTTEKAKVSYTVVGKTNGTSITNTVNGGYQTQHQVPVVGLYAGNNTVKITVTYENGTTTTKTLAITTTSTLPKYIASTKITVSKSNKSEMDIGDNKLTFLVRTTKESFAVDADGAVRWYSTLYVQHMLEPISNGHYLMLTKNDQSGTTYNDLVETDLLGRVYKEYTFDTKTGHSENANSDKTVIHHDILELPNHDLLATVSDGSKYVEDTMVVISHTTGKVTQVIDLKKLLPKSMYESYKASSDGTVDWFHQNAVDYDSNDGSIIISGRNQDMIMKLDLKTAKIKWIYSGKKKSSWPEKYRSLLLTGTAGTTITGGQHGVTLLSDDNGDPSSENILLYNNNIDVTNGDASTSGKYSEGVQYHIDTKTMTIKQTWSYGKTLGKANFTEVIGYTQKLTGNNYLIDFGYKGSGTESNIIEVNGQNQVYNLTVSNPSAKAYVYRAYRLPVYDSSYVFDLNE</sequence>
<keyword evidence="3" id="KW-1185">Reference proteome</keyword>
<dbReference type="PANTHER" id="PTHR35340:SF5">
    <property type="entry name" value="ASST-DOMAIN-CONTAINING PROTEIN"/>
    <property type="match status" value="1"/>
</dbReference>
<dbReference type="InterPro" id="IPR011047">
    <property type="entry name" value="Quinoprotein_ADH-like_sf"/>
</dbReference>